<evidence type="ECO:0000256" key="5">
    <source>
        <dbReference type="ARBA" id="ARBA00023125"/>
    </source>
</evidence>
<keyword evidence="3" id="KW-0548">Nucleotidyltransferase</keyword>
<dbReference type="KEGG" id="hlr:HALLA_07135"/>
<evidence type="ECO:0000256" key="7">
    <source>
        <dbReference type="SAM" id="MobiDB-lite"/>
    </source>
</evidence>
<dbReference type="Proteomes" id="UP000019024">
    <property type="component" value="Chromosome"/>
</dbReference>
<dbReference type="Gene3D" id="1.10.287.690">
    <property type="entry name" value="Helix hairpin bin"/>
    <property type="match status" value="1"/>
</dbReference>
<organism evidence="9 10">
    <name type="scientific">Halostagnicola larsenii XH-48</name>
    <dbReference type="NCBI Taxonomy" id="797299"/>
    <lineage>
        <taxon>Archaea</taxon>
        <taxon>Methanobacteriati</taxon>
        <taxon>Methanobacteriota</taxon>
        <taxon>Stenosarchaea group</taxon>
        <taxon>Halobacteria</taxon>
        <taxon>Halobacteriales</taxon>
        <taxon>Natrialbaceae</taxon>
        <taxon>Halostagnicola</taxon>
    </lineage>
</organism>
<gene>
    <name evidence="9" type="ORF">HALLA_07135</name>
</gene>
<dbReference type="PANTHER" id="PTHR10322">
    <property type="entry name" value="DNA POLYMERASE CATALYTIC SUBUNIT"/>
    <property type="match status" value="1"/>
</dbReference>
<dbReference type="InterPro" id="IPR043502">
    <property type="entry name" value="DNA/RNA_pol_sf"/>
</dbReference>
<reference evidence="9 10" key="1">
    <citation type="submission" date="2014-01" db="EMBL/GenBank/DDBJ databases">
        <authorList>
            <consortium name="DOE Joint Genome Institute"/>
            <person name="Anderson I."/>
            <person name="Huntemann M."/>
            <person name="Han J."/>
            <person name="Chen A."/>
            <person name="Kyrpides N."/>
            <person name="Mavromatis K."/>
            <person name="Markowitz V."/>
            <person name="Palaniappan K."/>
            <person name="Ivanova N."/>
            <person name="Schaumberg A."/>
            <person name="Pati A."/>
            <person name="Liolios K."/>
            <person name="Nordberg H.P."/>
            <person name="Cantor M.N."/>
            <person name="Hua S.X."/>
            <person name="Woyke T."/>
        </authorList>
    </citation>
    <scope>NUCLEOTIDE SEQUENCE [LARGE SCALE GENOMIC DNA]</scope>
    <source>
        <strain evidence="9 10">XH-48</strain>
    </source>
</reference>
<evidence type="ECO:0000259" key="8">
    <source>
        <dbReference type="Pfam" id="PF00136"/>
    </source>
</evidence>
<sequence>METDASRASPRVPGRFRPPVRARSRVRRRGGPRERDRSRTRALAISAARPRSRTSAGTRATRGGGASTRGRRGTTRAGRDGTRADGNESRDDGNGIRGGREPVTEPYTFEFEDELVREWHLTTDGATFREVEHYRPSLFVSAPDLSSLEERLRSDPKVSGTTREQWAADLHESHVDERTEFLRVSVERVGEIRTLARELRGAAGHERYAPGTIRLYDVDLDPGFRYCLDNGIDPTPERGPRASQGSDRGLRTLEIEIDDPGLADEDVSELRLDGDLVTGDPADVCWSIGRRLDRVDPDVLVLSHGDLVPVLESAAAQAGIDEFHLGRLPGWRRVAGANTYESYGAVGHSPARYSVPGRAIVDRSNSFLWHQSGLPGLLYMVEQTGRPLQEVARGSIGTLLTSRQIRLARNEYDVLAPQNKWEHEEFKDVSTLHAADRGGFTFSPEVGFHEDVHEIDFASLYPRIICQRNVSPETIGCDCAHGSDDNASSNHGPTGGVSSEHGHDGRAPNEHEPDGNDASTFDSARDDAATVPGLEYDRCSEPGFLPEVLTPLLNDRAEIKRQLESDSLADDAARRLRAESGAIKWVLVSCFGYQGYRNAKFGRIECHEAINAYARDIALRAKARLEDGGWHVVHGIVDSLWVTARADDPEPLEAVTAEISSSVGIDLEHDGRYEWVCFVPLQDSSERSSSPRSLPSRRSRSDSRSHADRTPRPGSTPPGAGALNKYFGKRTDGSYKFRGIETRQRSTSEYVAESQREFVAVLDRERDPAAVCDALEARIGRLRRGAVDPDRLVHTKRVSRRLEEYSQRTRTVAALERYDRRGIDRHPGQSVEYVVADDDAGGRERVRLAFEDCPSVDVEHYSSLLVRACESVISPLGWDRRRIREHLRDGRTVRLSTFASPE</sequence>
<dbReference type="InterPro" id="IPR023211">
    <property type="entry name" value="DNA_pol_palm_dom_sf"/>
</dbReference>
<accession>W0JJ69</accession>
<dbReference type="PANTHER" id="PTHR10322:SF23">
    <property type="entry name" value="DNA POLYMERASE DELTA CATALYTIC SUBUNIT"/>
    <property type="match status" value="1"/>
</dbReference>
<dbReference type="eggNOG" id="arCOG00329">
    <property type="taxonomic scope" value="Archaea"/>
</dbReference>
<feature type="compositionally biased region" description="Basic and acidic residues" evidence="7">
    <location>
        <begin position="699"/>
        <end position="711"/>
    </location>
</feature>
<dbReference type="InterPro" id="IPR042087">
    <property type="entry name" value="DNA_pol_B_thumb"/>
</dbReference>
<dbReference type="GO" id="GO:0000166">
    <property type="term" value="F:nucleotide binding"/>
    <property type="evidence" value="ECO:0007669"/>
    <property type="project" value="InterPro"/>
</dbReference>
<dbReference type="Gene3D" id="3.90.1600.10">
    <property type="entry name" value="Palm domain of DNA polymerase"/>
    <property type="match status" value="2"/>
</dbReference>
<feature type="compositionally biased region" description="Basic and acidic residues" evidence="7">
    <location>
        <begin position="77"/>
        <end position="103"/>
    </location>
</feature>
<feature type="region of interest" description="Disordered" evidence="7">
    <location>
        <begin position="1"/>
        <end position="106"/>
    </location>
</feature>
<evidence type="ECO:0000256" key="1">
    <source>
        <dbReference type="ARBA" id="ARBA00012417"/>
    </source>
</evidence>
<evidence type="ECO:0000256" key="6">
    <source>
        <dbReference type="ARBA" id="ARBA00049244"/>
    </source>
</evidence>
<name>W0JJ69_9EURY</name>
<keyword evidence="2" id="KW-0808">Transferase</keyword>
<dbReference type="InterPro" id="IPR006134">
    <property type="entry name" value="DNA-dir_DNA_pol_B_multi_dom"/>
</dbReference>
<dbReference type="GO" id="GO:0006261">
    <property type="term" value="P:DNA-templated DNA replication"/>
    <property type="evidence" value="ECO:0007669"/>
    <property type="project" value="TreeGrafter"/>
</dbReference>
<dbReference type="PATRIC" id="fig|797299.3.peg.468"/>
<keyword evidence="4" id="KW-0239">DNA-directed DNA polymerase</keyword>
<dbReference type="EC" id="2.7.7.7" evidence="1"/>
<dbReference type="InterPro" id="IPR050240">
    <property type="entry name" value="DNA_pol_type-B"/>
</dbReference>
<dbReference type="HOGENOM" id="CLU_000203_6_2_2"/>
<dbReference type="STRING" id="797299.HALLA_07135"/>
<dbReference type="AlphaFoldDB" id="W0JJ69"/>
<evidence type="ECO:0000313" key="9">
    <source>
        <dbReference type="EMBL" id="AHF98658.1"/>
    </source>
</evidence>
<feature type="compositionally biased region" description="Low complexity" evidence="7">
    <location>
        <begin position="687"/>
        <end position="696"/>
    </location>
</feature>
<feature type="region of interest" description="Disordered" evidence="7">
    <location>
        <begin position="485"/>
        <end position="524"/>
    </location>
</feature>
<protein>
    <recommendedName>
        <fullName evidence="1">DNA-directed DNA polymerase</fullName>
        <ecNumber evidence="1">2.7.7.7</ecNumber>
    </recommendedName>
</protein>
<comment type="catalytic activity">
    <reaction evidence="6">
        <text>DNA(n) + a 2'-deoxyribonucleoside 5'-triphosphate = DNA(n+1) + diphosphate</text>
        <dbReference type="Rhea" id="RHEA:22508"/>
        <dbReference type="Rhea" id="RHEA-COMP:17339"/>
        <dbReference type="Rhea" id="RHEA-COMP:17340"/>
        <dbReference type="ChEBI" id="CHEBI:33019"/>
        <dbReference type="ChEBI" id="CHEBI:61560"/>
        <dbReference type="ChEBI" id="CHEBI:173112"/>
        <dbReference type="EC" id="2.7.7.7"/>
    </reaction>
</comment>
<proteinExistence type="predicted"/>
<evidence type="ECO:0000256" key="3">
    <source>
        <dbReference type="ARBA" id="ARBA00022695"/>
    </source>
</evidence>
<dbReference type="GO" id="GO:0003887">
    <property type="term" value="F:DNA-directed DNA polymerase activity"/>
    <property type="evidence" value="ECO:0007669"/>
    <property type="project" value="UniProtKB-KW"/>
</dbReference>
<evidence type="ECO:0000313" key="10">
    <source>
        <dbReference type="Proteomes" id="UP000019024"/>
    </source>
</evidence>
<keyword evidence="10" id="KW-1185">Reference proteome</keyword>
<dbReference type="EMBL" id="CP007055">
    <property type="protein sequence ID" value="AHF98658.1"/>
    <property type="molecule type" value="Genomic_DNA"/>
</dbReference>
<feature type="domain" description="DNA-directed DNA polymerase family B multifunctional" evidence="8">
    <location>
        <begin position="435"/>
        <end position="628"/>
    </location>
</feature>
<feature type="compositionally biased region" description="Basic residues" evidence="7">
    <location>
        <begin position="18"/>
        <end position="30"/>
    </location>
</feature>
<evidence type="ECO:0000256" key="4">
    <source>
        <dbReference type="ARBA" id="ARBA00022932"/>
    </source>
</evidence>
<evidence type="ECO:0000256" key="2">
    <source>
        <dbReference type="ARBA" id="ARBA00022679"/>
    </source>
</evidence>
<feature type="region of interest" description="Disordered" evidence="7">
    <location>
        <begin position="684"/>
        <end position="727"/>
    </location>
</feature>
<feature type="compositionally biased region" description="Low complexity" evidence="7">
    <location>
        <begin position="46"/>
        <end position="61"/>
    </location>
</feature>
<dbReference type="Gene3D" id="1.10.132.60">
    <property type="entry name" value="DNA polymerase family B, C-terminal domain"/>
    <property type="match status" value="1"/>
</dbReference>
<dbReference type="Pfam" id="PF00136">
    <property type="entry name" value="DNA_pol_B"/>
    <property type="match status" value="1"/>
</dbReference>
<feature type="compositionally biased region" description="Basic and acidic residues" evidence="7">
    <location>
        <begin position="500"/>
        <end position="514"/>
    </location>
</feature>
<dbReference type="GO" id="GO:0003677">
    <property type="term" value="F:DNA binding"/>
    <property type="evidence" value="ECO:0007669"/>
    <property type="project" value="UniProtKB-KW"/>
</dbReference>
<dbReference type="SUPFAM" id="SSF56672">
    <property type="entry name" value="DNA/RNA polymerases"/>
    <property type="match status" value="1"/>
</dbReference>
<keyword evidence="5" id="KW-0238">DNA-binding</keyword>